<keyword evidence="1" id="KW-0732">Signal</keyword>
<evidence type="ECO:0008006" key="4">
    <source>
        <dbReference type="Google" id="ProtNLM"/>
    </source>
</evidence>
<protein>
    <recommendedName>
        <fullName evidence="4">Effector protein</fullName>
    </recommendedName>
</protein>
<feature type="signal peptide" evidence="1">
    <location>
        <begin position="1"/>
        <end position="15"/>
    </location>
</feature>
<evidence type="ECO:0000313" key="2">
    <source>
        <dbReference type="EMBL" id="RKF77258.1"/>
    </source>
</evidence>
<dbReference type="Proteomes" id="UP000283383">
    <property type="component" value="Unassembled WGS sequence"/>
</dbReference>
<accession>A0A420IRU4</accession>
<keyword evidence="3" id="KW-1185">Reference proteome</keyword>
<proteinExistence type="predicted"/>
<dbReference type="AlphaFoldDB" id="A0A420IRU4"/>
<dbReference type="EMBL" id="MCBQ01007350">
    <property type="protein sequence ID" value="RKF77258.1"/>
    <property type="molecule type" value="Genomic_DNA"/>
</dbReference>
<reference evidence="2 3" key="1">
    <citation type="journal article" date="2018" name="BMC Genomics">
        <title>Comparative genome analyses reveal sequence features reflecting distinct modes of host-adaptation between dicot and monocot powdery mildew.</title>
        <authorList>
            <person name="Wu Y."/>
            <person name="Ma X."/>
            <person name="Pan Z."/>
            <person name="Kale S.D."/>
            <person name="Song Y."/>
            <person name="King H."/>
            <person name="Zhang Q."/>
            <person name="Presley C."/>
            <person name="Deng X."/>
            <person name="Wei C.I."/>
            <person name="Xiao S."/>
        </authorList>
    </citation>
    <scope>NUCLEOTIDE SEQUENCE [LARGE SCALE GENOMIC DNA]</scope>
    <source>
        <strain evidence="2">UMSG3</strain>
    </source>
</reference>
<gene>
    <name evidence="2" type="ORF">GcM3_c19592o11</name>
</gene>
<feature type="chain" id="PRO_5018997311" description="Effector protein" evidence="1">
    <location>
        <begin position="16"/>
        <end position="51"/>
    </location>
</feature>
<evidence type="ECO:0000313" key="3">
    <source>
        <dbReference type="Proteomes" id="UP000283383"/>
    </source>
</evidence>
<sequence length="51" mass="5689">MIKSVVLGYLSITLCCVLDYQVGYLNLPSSTDNCFSNGCVLRIKREIGIFK</sequence>
<evidence type="ECO:0000256" key="1">
    <source>
        <dbReference type="SAM" id="SignalP"/>
    </source>
</evidence>
<comment type="caution">
    <text evidence="2">The sequence shown here is derived from an EMBL/GenBank/DDBJ whole genome shotgun (WGS) entry which is preliminary data.</text>
</comment>
<organism evidence="2 3">
    <name type="scientific">Golovinomyces cichoracearum</name>
    <dbReference type="NCBI Taxonomy" id="62708"/>
    <lineage>
        <taxon>Eukaryota</taxon>
        <taxon>Fungi</taxon>
        <taxon>Dikarya</taxon>
        <taxon>Ascomycota</taxon>
        <taxon>Pezizomycotina</taxon>
        <taxon>Leotiomycetes</taxon>
        <taxon>Erysiphales</taxon>
        <taxon>Erysiphaceae</taxon>
        <taxon>Golovinomyces</taxon>
    </lineage>
</organism>
<name>A0A420IRU4_9PEZI</name>